<reference evidence="1 2" key="1">
    <citation type="submission" date="2015-01" db="EMBL/GenBank/DDBJ databases">
        <title>Evolution of Trichinella species and genotypes.</title>
        <authorList>
            <person name="Korhonen P.K."/>
            <person name="Edoardo P."/>
            <person name="Giuseppe L.R."/>
            <person name="Gasser R.B."/>
        </authorList>
    </citation>
    <scope>NUCLEOTIDE SEQUENCE [LARGE SCALE GENOMIC DNA]</scope>
    <source>
        <strain evidence="1">ISS2496</strain>
    </source>
</reference>
<sequence>MPAFNSNLINERRNNTAQRSHFDALAKAIVWLKVHSACWWRSLKPPIANSGRHGPLKCVLLSERQSRSFRVTLSIINDTNGIAIPKGVFRNDCRLLLQTASCLTTL</sequence>
<evidence type="ECO:0000313" key="2">
    <source>
        <dbReference type="Proteomes" id="UP000054783"/>
    </source>
</evidence>
<comment type="caution">
    <text evidence="1">The sequence shown here is derived from an EMBL/GenBank/DDBJ whole genome shotgun (WGS) entry which is preliminary data.</text>
</comment>
<evidence type="ECO:0000313" key="1">
    <source>
        <dbReference type="EMBL" id="KRY13185.1"/>
    </source>
</evidence>
<name>A0A0V0ZKR9_9BILA</name>
<keyword evidence="2" id="KW-1185">Reference proteome</keyword>
<gene>
    <name evidence="1" type="ORF">T12_8948</name>
</gene>
<proteinExistence type="predicted"/>
<organism evidence="1 2">
    <name type="scientific">Trichinella patagoniensis</name>
    <dbReference type="NCBI Taxonomy" id="990121"/>
    <lineage>
        <taxon>Eukaryota</taxon>
        <taxon>Metazoa</taxon>
        <taxon>Ecdysozoa</taxon>
        <taxon>Nematoda</taxon>
        <taxon>Enoplea</taxon>
        <taxon>Dorylaimia</taxon>
        <taxon>Trichinellida</taxon>
        <taxon>Trichinellidae</taxon>
        <taxon>Trichinella</taxon>
    </lineage>
</organism>
<dbReference type="Proteomes" id="UP000054783">
    <property type="component" value="Unassembled WGS sequence"/>
</dbReference>
<accession>A0A0V0ZKR9</accession>
<protein>
    <submittedName>
        <fullName evidence="1">Uncharacterized protein</fullName>
    </submittedName>
</protein>
<dbReference type="AlphaFoldDB" id="A0A0V0ZKR9"/>
<dbReference type="EMBL" id="JYDQ01000145">
    <property type="protein sequence ID" value="KRY13185.1"/>
    <property type="molecule type" value="Genomic_DNA"/>
</dbReference>